<dbReference type="Proteomes" id="UP000237752">
    <property type="component" value="Unassembled WGS sequence"/>
</dbReference>
<evidence type="ECO:0000256" key="2">
    <source>
        <dbReference type="SAM" id="Phobius"/>
    </source>
</evidence>
<feature type="compositionally biased region" description="Low complexity" evidence="1">
    <location>
        <begin position="51"/>
        <end position="65"/>
    </location>
</feature>
<dbReference type="RefSeq" id="WP_146135308.1">
    <property type="nucleotide sequence ID" value="NZ_PVUE01000004.1"/>
</dbReference>
<feature type="transmembrane region" description="Helical" evidence="2">
    <location>
        <begin position="707"/>
        <end position="725"/>
    </location>
</feature>
<feature type="region of interest" description="Disordered" evidence="1">
    <location>
        <begin position="210"/>
        <end position="232"/>
    </location>
</feature>
<keyword evidence="4" id="KW-1185">Reference proteome</keyword>
<name>A0A2T1A2E5_9ACTN</name>
<organism evidence="3 4">
    <name type="scientific">Antricoccus suffuscus</name>
    <dbReference type="NCBI Taxonomy" id="1629062"/>
    <lineage>
        <taxon>Bacteria</taxon>
        <taxon>Bacillati</taxon>
        <taxon>Actinomycetota</taxon>
        <taxon>Actinomycetes</taxon>
        <taxon>Geodermatophilales</taxon>
        <taxon>Antricoccaceae</taxon>
        <taxon>Antricoccus</taxon>
    </lineage>
</organism>
<keyword evidence="2" id="KW-0812">Transmembrane</keyword>
<sequence length="820" mass="87883">MRSKRRKPPRPAHRGPWASTLRVVLALYVVFGIVAGIGILTFGPSAPFDPSDSSSALDRLSSDPAGSTSRFNSGAAEQEPSWSADDFLAAVKGHDSGGQIVRMPGAQTYLDDAAVEAAIAGSNLVVVVTPPTPLGAVEKTRVRDNTVQKFWAAKRGLTVIMVHGQAAYLPGPDLYIRTTPQGGIPMREVMRTADMTPSVIYVATESVQHANKNDQPREYPPGSGATTAKDLALTDTRAPTSAELAPITKKLNSGNLYVDPSIKHKPKYNKAWGDVAPGKKLKVVILPFAKPGTAIDYTAALKKKYPHDAILVMTGKWVESAGINRQTMVDAMIQTYGLGGFALDEASQQHAGKILDWITSIDASATESHAFARPLPVLPKPGFPRWASYLLLATSLVIAAGFGVDFLLSKRPNAAELNGQHWRDRVAGGFAASYLDLSSAPYLGKDGSLDKPASVQHLLDSAYADLLTLRGINVDKSHKRAEHLADTIWHALDKAAAALDRPEAGPTQTMPATLRTAPDPATVKEDRERQTKMHNQIRGWLITVCVIGGLVGGFLLLNKVREANMDDHPDMNVTALSTSNIMTVGVDGVDVKALRHIVGDRGMLVAVSNKSGEYNSDLAYNMAKNYPDAVVFVIKDGEVDSAEIGSSVQEGDYDRYSLIDDYTGLGNSEAGNAPLVRQLALLYDRLGADGSIDNVNRTTYDPPSPPWGWIAAGLAVSLAAAGLMVRTGTRQAAARERERTEQRAAREALATRAAGIALLLLKARDESTSDTERLASLGAEYSALLQRLDEVDPGDIDTLRSDIDAFGKKVRATAPKAKGH</sequence>
<feature type="region of interest" description="Disordered" evidence="1">
    <location>
        <begin position="51"/>
        <end position="80"/>
    </location>
</feature>
<evidence type="ECO:0000256" key="1">
    <source>
        <dbReference type="SAM" id="MobiDB-lite"/>
    </source>
</evidence>
<keyword evidence="2" id="KW-0472">Membrane</keyword>
<feature type="transmembrane region" description="Helical" evidence="2">
    <location>
        <begin position="386"/>
        <end position="408"/>
    </location>
</feature>
<accession>A0A2T1A2E5</accession>
<dbReference type="AlphaFoldDB" id="A0A2T1A2E5"/>
<dbReference type="OrthoDB" id="5200308at2"/>
<evidence type="ECO:0000313" key="3">
    <source>
        <dbReference type="EMBL" id="PRZ42775.1"/>
    </source>
</evidence>
<feature type="transmembrane region" description="Helical" evidence="2">
    <location>
        <begin position="21"/>
        <end position="43"/>
    </location>
</feature>
<dbReference type="EMBL" id="PVUE01000004">
    <property type="protein sequence ID" value="PRZ42775.1"/>
    <property type="molecule type" value="Genomic_DNA"/>
</dbReference>
<evidence type="ECO:0000313" key="4">
    <source>
        <dbReference type="Proteomes" id="UP000237752"/>
    </source>
</evidence>
<proteinExistence type="predicted"/>
<comment type="caution">
    <text evidence="3">The sequence shown here is derived from an EMBL/GenBank/DDBJ whole genome shotgun (WGS) entry which is preliminary data.</text>
</comment>
<feature type="transmembrane region" description="Helical" evidence="2">
    <location>
        <begin position="537"/>
        <end position="557"/>
    </location>
</feature>
<reference evidence="3 4" key="1">
    <citation type="submission" date="2018-03" db="EMBL/GenBank/DDBJ databases">
        <title>Genomic Encyclopedia of Archaeal and Bacterial Type Strains, Phase II (KMG-II): from individual species to whole genera.</title>
        <authorList>
            <person name="Goeker M."/>
        </authorList>
    </citation>
    <scope>NUCLEOTIDE SEQUENCE [LARGE SCALE GENOMIC DNA]</scope>
    <source>
        <strain evidence="3 4">DSM 100065</strain>
    </source>
</reference>
<keyword evidence="2" id="KW-1133">Transmembrane helix</keyword>
<gene>
    <name evidence="3" type="ORF">CLV47_104121</name>
</gene>
<protein>
    <submittedName>
        <fullName evidence="3">Uncharacterized protein</fullName>
    </submittedName>
</protein>